<keyword evidence="1" id="KW-0472">Membrane</keyword>
<name>A0A9W6FUJ2_9BACT</name>
<dbReference type="InterPro" id="IPR007686">
    <property type="entry name" value="YutG/PgpA"/>
</dbReference>
<sequence>MRLLMATALGLGLLPGAPGTWGTLLGVLIHFFVIVSLPVEYISGALALALLMVCAGNIALAPWAMEYWKAKDPSRFVLDEVAGYLVVPLLFRHGEAWQVMLWGFLLFRLFDIIKIPPARQIDRMMSGGWGILLDDLVSGLYAALVMYAFRWMGALAGV</sequence>
<gene>
    <name evidence="3" type="primary">pgpA</name>
    <name evidence="3" type="ORF">DAMNIGENAA_25720</name>
</gene>
<feature type="transmembrane region" description="Helical" evidence="1">
    <location>
        <begin position="129"/>
        <end position="149"/>
    </location>
</feature>
<dbReference type="CDD" id="cd06971">
    <property type="entry name" value="PgpA"/>
    <property type="match status" value="1"/>
</dbReference>
<dbReference type="PIRSF" id="PIRSF006162">
    <property type="entry name" value="PgpA"/>
    <property type="match status" value="1"/>
</dbReference>
<dbReference type="GO" id="GO:0006629">
    <property type="term" value="P:lipid metabolic process"/>
    <property type="evidence" value="ECO:0007669"/>
    <property type="project" value="InterPro"/>
</dbReference>
<dbReference type="InterPro" id="IPR036681">
    <property type="entry name" value="PgpA-like_sf"/>
</dbReference>
<dbReference type="InterPro" id="IPR026037">
    <property type="entry name" value="PgpA"/>
</dbReference>
<dbReference type="Pfam" id="PF04608">
    <property type="entry name" value="PgpA"/>
    <property type="match status" value="1"/>
</dbReference>
<evidence type="ECO:0000313" key="4">
    <source>
        <dbReference type="Proteomes" id="UP001144372"/>
    </source>
</evidence>
<feature type="domain" description="YutG/PgpA" evidence="2">
    <location>
        <begin position="5"/>
        <end position="149"/>
    </location>
</feature>
<dbReference type="GO" id="GO:0008962">
    <property type="term" value="F:phosphatidylglycerophosphatase activity"/>
    <property type="evidence" value="ECO:0007669"/>
    <property type="project" value="InterPro"/>
</dbReference>
<dbReference type="Proteomes" id="UP001144372">
    <property type="component" value="Unassembled WGS sequence"/>
</dbReference>
<protein>
    <submittedName>
        <fullName evidence="3">Phosphatidylglycerophosphatase A</fullName>
    </submittedName>
</protein>
<keyword evidence="1" id="KW-0812">Transmembrane</keyword>
<keyword evidence="1" id="KW-1133">Transmembrane helix</keyword>
<accession>A0A9W6FUJ2</accession>
<evidence type="ECO:0000259" key="2">
    <source>
        <dbReference type="Pfam" id="PF04608"/>
    </source>
</evidence>
<dbReference type="PANTHER" id="PTHR36305">
    <property type="entry name" value="PHOSPHATIDYLGLYCEROPHOSPHATASE A"/>
    <property type="match status" value="1"/>
</dbReference>
<evidence type="ECO:0000313" key="3">
    <source>
        <dbReference type="EMBL" id="GLI35139.1"/>
    </source>
</evidence>
<dbReference type="PANTHER" id="PTHR36305:SF1">
    <property type="entry name" value="PHOSPHATIDYLGLYCEROPHOSPHATASE A"/>
    <property type="match status" value="1"/>
</dbReference>
<dbReference type="EMBL" id="BSDR01000001">
    <property type="protein sequence ID" value="GLI35139.1"/>
    <property type="molecule type" value="Genomic_DNA"/>
</dbReference>
<dbReference type="AlphaFoldDB" id="A0A9W6FUJ2"/>
<organism evidence="3 4">
    <name type="scientific">Desulforhabdus amnigena</name>
    <dbReference type="NCBI Taxonomy" id="40218"/>
    <lineage>
        <taxon>Bacteria</taxon>
        <taxon>Pseudomonadati</taxon>
        <taxon>Thermodesulfobacteriota</taxon>
        <taxon>Syntrophobacteria</taxon>
        <taxon>Syntrophobacterales</taxon>
        <taxon>Syntrophobacteraceae</taxon>
        <taxon>Desulforhabdus</taxon>
    </lineage>
</organism>
<keyword evidence="4" id="KW-1185">Reference proteome</keyword>
<feature type="transmembrane region" description="Helical" evidence="1">
    <location>
        <begin position="41"/>
        <end position="64"/>
    </location>
</feature>
<comment type="caution">
    <text evidence="3">The sequence shown here is derived from an EMBL/GenBank/DDBJ whole genome shotgun (WGS) entry which is preliminary data.</text>
</comment>
<reference evidence="3" key="1">
    <citation type="submission" date="2022-12" db="EMBL/GenBank/DDBJ databases">
        <title>Reference genome sequencing for broad-spectrum identification of bacterial and archaeal isolates by mass spectrometry.</title>
        <authorList>
            <person name="Sekiguchi Y."/>
            <person name="Tourlousse D.M."/>
        </authorList>
    </citation>
    <scope>NUCLEOTIDE SEQUENCE</scope>
    <source>
        <strain evidence="3">ASRB1</strain>
    </source>
</reference>
<evidence type="ECO:0000256" key="1">
    <source>
        <dbReference type="SAM" id="Phobius"/>
    </source>
</evidence>
<proteinExistence type="predicted"/>
<dbReference type="SUPFAM" id="SSF101307">
    <property type="entry name" value="YutG-like"/>
    <property type="match status" value="1"/>
</dbReference>